<dbReference type="PANTHER" id="PTHR21091:SF169">
    <property type="entry name" value="UROPORPHYRINOGEN DECARBOXYLASE"/>
    <property type="match status" value="1"/>
</dbReference>
<reference evidence="12 13" key="1">
    <citation type="submission" date="2018-05" db="EMBL/GenBank/DDBJ databases">
        <title>Rhodobacteraceae gen. nov., sp. nov. isolated from sea water.</title>
        <authorList>
            <person name="Ren Y."/>
        </authorList>
    </citation>
    <scope>NUCLEOTIDE SEQUENCE [LARGE SCALE GENOMIC DNA]</scope>
    <source>
        <strain evidence="12 13">TG-679</strain>
    </source>
</reference>
<comment type="pathway">
    <text evidence="1 7 8">Porphyrin-containing compound metabolism; protoporphyrin-IX biosynthesis; coproporphyrinogen-III from 5-aminolevulinate: step 4/4.</text>
</comment>
<feature type="site" description="Transition state stabilizer" evidence="7">
    <location>
        <position position="78"/>
    </location>
</feature>
<dbReference type="PROSITE" id="PS00907">
    <property type="entry name" value="UROD_2"/>
    <property type="match status" value="1"/>
</dbReference>
<dbReference type="EMBL" id="QGKU01000026">
    <property type="protein sequence ID" value="PWR03489.1"/>
    <property type="molecule type" value="Genomic_DNA"/>
</dbReference>
<gene>
    <name evidence="7" type="primary">hemE</name>
    <name evidence="12" type="ORF">DKT77_06430</name>
</gene>
<protein>
    <recommendedName>
        <fullName evidence="3 7">Uroporphyrinogen decarboxylase</fullName>
        <shortName evidence="7">UPD</shortName>
        <shortName evidence="7">URO-D</shortName>
        <ecNumber evidence="3 7">4.1.1.37</ecNumber>
    </recommendedName>
</protein>
<sequence length="347" mass="37655">MADPKTQKTLLRALAGETLDVPPIWMMRQAGRYLPEYRATRAQAGDFLSLCYNSELAAEVTLQPIRRYDFDAAILFADILLIPDALGADLWFVTGEGPRLSTVTSDSDFGKLKHAADVHDHLAPVYETLRILRRELPERTTLIGFAGAPWTVATYMIAGQGTPDQGPAHALKAENRPLFNALIGRLTNATIEYLSAQIDAGAEVVKIFDSWAGSLKGDDFRDYALEPARQIIAALKERHPGIPVIAFPREAGENYIGFAKATGADCVALDNSVAPEWAAEHVQKDGCVQGNMAPGHMVTGGDALVDEVRRIRTAFSGGPHIFNLGHGITPDADPENVALMVNTLREA</sequence>
<dbReference type="Gene3D" id="3.20.20.210">
    <property type="match status" value="1"/>
</dbReference>
<comment type="subcellular location">
    <subcellularLocation>
        <location evidence="7">Cytoplasm</location>
    </subcellularLocation>
</comment>
<dbReference type="HAMAP" id="MF_00218">
    <property type="entry name" value="URO_D"/>
    <property type="match status" value="1"/>
</dbReference>
<dbReference type="Proteomes" id="UP000245680">
    <property type="component" value="Unassembled WGS sequence"/>
</dbReference>
<comment type="subunit">
    <text evidence="7">Homodimer.</text>
</comment>
<comment type="caution">
    <text evidence="12">The sequence shown here is derived from an EMBL/GenBank/DDBJ whole genome shotgun (WGS) entry which is preliminary data.</text>
</comment>
<keyword evidence="5 7" id="KW-0456">Lyase</keyword>
<accession>A0A2V2LMG8</accession>
<evidence type="ECO:0000256" key="8">
    <source>
        <dbReference type="RuleBase" id="RU000554"/>
    </source>
</evidence>
<evidence type="ECO:0000256" key="6">
    <source>
        <dbReference type="ARBA" id="ARBA00023244"/>
    </source>
</evidence>
<evidence type="ECO:0000259" key="10">
    <source>
        <dbReference type="PROSITE" id="PS00906"/>
    </source>
</evidence>
<dbReference type="GO" id="GO:0004853">
    <property type="term" value="F:uroporphyrinogen decarboxylase activity"/>
    <property type="evidence" value="ECO:0007669"/>
    <property type="project" value="UniProtKB-UniRule"/>
</dbReference>
<feature type="domain" description="Uroporphyrinogen decarboxylase (URO-D)" evidence="10">
    <location>
        <begin position="23"/>
        <end position="32"/>
    </location>
</feature>
<comment type="catalytic activity">
    <reaction evidence="7 8">
        <text>uroporphyrinogen III + 4 H(+) = coproporphyrinogen III + 4 CO2</text>
        <dbReference type="Rhea" id="RHEA:19865"/>
        <dbReference type="ChEBI" id="CHEBI:15378"/>
        <dbReference type="ChEBI" id="CHEBI:16526"/>
        <dbReference type="ChEBI" id="CHEBI:57308"/>
        <dbReference type="ChEBI" id="CHEBI:57309"/>
        <dbReference type="EC" id="4.1.1.37"/>
    </reaction>
</comment>
<comment type="similarity">
    <text evidence="2 7 9">Belongs to the uroporphyrinogen decarboxylase family.</text>
</comment>
<feature type="domain" description="Uroporphyrinogen decarboxylase (URO-D)" evidence="11">
    <location>
        <begin position="143"/>
        <end position="159"/>
    </location>
</feature>
<keyword evidence="13" id="KW-1185">Reference proteome</keyword>
<comment type="function">
    <text evidence="7">Catalyzes the decarboxylation of four acetate groups of uroporphyrinogen-III to yield coproporphyrinogen-III.</text>
</comment>
<keyword evidence="7" id="KW-0963">Cytoplasm</keyword>
<evidence type="ECO:0000256" key="7">
    <source>
        <dbReference type="HAMAP-Rule" id="MF_00218"/>
    </source>
</evidence>
<dbReference type="InterPro" id="IPR038071">
    <property type="entry name" value="UROD/MetE-like_sf"/>
</dbReference>
<dbReference type="EC" id="4.1.1.37" evidence="3 7"/>
<evidence type="ECO:0000256" key="1">
    <source>
        <dbReference type="ARBA" id="ARBA00004804"/>
    </source>
</evidence>
<evidence type="ECO:0000313" key="13">
    <source>
        <dbReference type="Proteomes" id="UP000245680"/>
    </source>
</evidence>
<evidence type="ECO:0000313" key="12">
    <source>
        <dbReference type="EMBL" id="PWR03489.1"/>
    </source>
</evidence>
<keyword evidence="4 7" id="KW-0210">Decarboxylase</keyword>
<proteinExistence type="inferred from homology"/>
<evidence type="ECO:0000256" key="2">
    <source>
        <dbReference type="ARBA" id="ARBA00009935"/>
    </source>
</evidence>
<organism evidence="12 13">
    <name type="scientific">Meridianimarinicoccus roseus</name>
    <dbReference type="NCBI Taxonomy" id="2072018"/>
    <lineage>
        <taxon>Bacteria</taxon>
        <taxon>Pseudomonadati</taxon>
        <taxon>Pseudomonadota</taxon>
        <taxon>Alphaproteobacteria</taxon>
        <taxon>Rhodobacterales</taxon>
        <taxon>Paracoccaceae</taxon>
        <taxon>Meridianimarinicoccus</taxon>
    </lineage>
</organism>
<evidence type="ECO:0000256" key="4">
    <source>
        <dbReference type="ARBA" id="ARBA00022793"/>
    </source>
</evidence>
<dbReference type="Pfam" id="PF01208">
    <property type="entry name" value="URO-D"/>
    <property type="match status" value="1"/>
</dbReference>
<evidence type="ECO:0000259" key="11">
    <source>
        <dbReference type="PROSITE" id="PS00907"/>
    </source>
</evidence>
<dbReference type="PANTHER" id="PTHR21091">
    <property type="entry name" value="METHYLTETRAHYDROFOLATE:HOMOCYSTEINE METHYLTRANSFERASE RELATED"/>
    <property type="match status" value="1"/>
</dbReference>
<dbReference type="SUPFAM" id="SSF51726">
    <property type="entry name" value="UROD/MetE-like"/>
    <property type="match status" value="1"/>
</dbReference>
<dbReference type="GO" id="GO:0005829">
    <property type="term" value="C:cytosol"/>
    <property type="evidence" value="ECO:0007669"/>
    <property type="project" value="TreeGrafter"/>
</dbReference>
<keyword evidence="6 7" id="KW-0627">Porphyrin biosynthesis</keyword>
<name>A0A2V2LMG8_9RHOB</name>
<feature type="binding site" evidence="7">
    <location>
        <begin position="28"/>
        <end position="32"/>
    </location>
    <ligand>
        <name>substrate</name>
    </ligand>
</feature>
<evidence type="ECO:0000256" key="9">
    <source>
        <dbReference type="RuleBase" id="RU004169"/>
    </source>
</evidence>
<dbReference type="PROSITE" id="PS00906">
    <property type="entry name" value="UROD_1"/>
    <property type="match status" value="1"/>
</dbReference>
<dbReference type="OrthoDB" id="9806656at2"/>
<dbReference type="NCBIfam" id="TIGR01464">
    <property type="entry name" value="hemE"/>
    <property type="match status" value="1"/>
</dbReference>
<dbReference type="CDD" id="cd00717">
    <property type="entry name" value="URO-D"/>
    <property type="match status" value="1"/>
</dbReference>
<dbReference type="InterPro" id="IPR000257">
    <property type="entry name" value="Uroporphyrinogen_deCOase"/>
</dbReference>
<feature type="binding site" evidence="7">
    <location>
        <position position="155"/>
    </location>
    <ligand>
        <name>substrate</name>
    </ligand>
</feature>
<dbReference type="GO" id="GO:0019353">
    <property type="term" value="P:protoporphyrinogen IX biosynthetic process from glutamate"/>
    <property type="evidence" value="ECO:0007669"/>
    <property type="project" value="TreeGrafter"/>
</dbReference>
<dbReference type="AlphaFoldDB" id="A0A2V2LMG8"/>
<dbReference type="RefSeq" id="WP_109810890.1">
    <property type="nucleotide sequence ID" value="NZ_QGKU01000026.1"/>
</dbReference>
<evidence type="ECO:0000256" key="5">
    <source>
        <dbReference type="ARBA" id="ARBA00023239"/>
    </source>
</evidence>
<feature type="binding site" evidence="7">
    <location>
        <position position="78"/>
    </location>
    <ligand>
        <name>substrate</name>
    </ligand>
</feature>
<comment type="caution">
    <text evidence="7">Lacks conserved residue(s) required for the propagation of feature annotation.</text>
</comment>
<dbReference type="UniPathway" id="UPA00251">
    <property type="reaction ID" value="UER00321"/>
</dbReference>
<feature type="binding site" evidence="7">
    <location>
        <position position="326"/>
    </location>
    <ligand>
        <name>substrate</name>
    </ligand>
</feature>
<feature type="binding site" evidence="7">
    <location>
        <position position="210"/>
    </location>
    <ligand>
        <name>substrate</name>
    </ligand>
</feature>
<evidence type="ECO:0000256" key="3">
    <source>
        <dbReference type="ARBA" id="ARBA00012288"/>
    </source>
</evidence>
<dbReference type="InterPro" id="IPR006361">
    <property type="entry name" value="Uroporphyrinogen_deCO2ase_HemE"/>
</dbReference>